<evidence type="ECO:0000313" key="12">
    <source>
        <dbReference type="Proteomes" id="UP000887116"/>
    </source>
</evidence>
<evidence type="ECO:0000256" key="3">
    <source>
        <dbReference type="ARBA" id="ARBA00022729"/>
    </source>
</evidence>
<gene>
    <name evidence="11" type="primary">PGRP-1</name>
    <name evidence="11" type="ORF">TNCT_30291</name>
</gene>
<keyword evidence="12" id="KW-1185">Reference proteome</keyword>
<keyword evidence="4 6" id="KW-0391">Immunity</keyword>
<evidence type="ECO:0000256" key="5">
    <source>
        <dbReference type="ARBA" id="ARBA00023157"/>
    </source>
</evidence>
<dbReference type="InterPro" id="IPR015510">
    <property type="entry name" value="PGRP"/>
</dbReference>
<dbReference type="InterPro" id="IPR006619">
    <property type="entry name" value="PGRP_domain_met/bac"/>
</dbReference>
<keyword evidence="5 7" id="KW-1015">Disulfide bond</keyword>
<feature type="signal peptide" evidence="8">
    <location>
        <begin position="1"/>
        <end position="25"/>
    </location>
</feature>
<keyword evidence="2 6" id="KW-0399">Innate immunity</keyword>
<dbReference type="InterPro" id="IPR036505">
    <property type="entry name" value="Amidase/PGRP_sf"/>
</dbReference>
<feature type="disulfide bond" evidence="7">
    <location>
        <begin position="66"/>
        <end position="72"/>
    </location>
</feature>
<feature type="domain" description="N-acetylmuramoyl-L-alanine amidase" evidence="9">
    <location>
        <begin position="42"/>
        <end position="177"/>
    </location>
</feature>
<proteinExistence type="inferred from homology"/>
<keyword evidence="3 8" id="KW-0732">Signal</keyword>
<dbReference type="FunFam" id="3.40.80.10:FF:000001">
    <property type="entry name" value="Peptidoglycan recognition protein 1"/>
    <property type="match status" value="1"/>
</dbReference>
<dbReference type="SUPFAM" id="SSF55846">
    <property type="entry name" value="N-acetylmuramoyl-L-alanine amidase-like"/>
    <property type="match status" value="1"/>
</dbReference>
<feature type="disulfide bond" evidence="7">
    <location>
        <begin position="26"/>
        <end position="151"/>
    </location>
</feature>
<dbReference type="PROSITE" id="PS51257">
    <property type="entry name" value="PROKAR_LIPOPROTEIN"/>
    <property type="match status" value="1"/>
</dbReference>
<accession>A0A8X6KD68</accession>
<dbReference type="GO" id="GO:0009253">
    <property type="term" value="P:peptidoglycan catabolic process"/>
    <property type="evidence" value="ECO:0007669"/>
    <property type="project" value="InterPro"/>
</dbReference>
<dbReference type="SMART" id="SM00701">
    <property type="entry name" value="PGRP"/>
    <property type="match status" value="1"/>
</dbReference>
<dbReference type="GO" id="GO:0008745">
    <property type="term" value="F:N-acetylmuramoyl-L-alanine amidase activity"/>
    <property type="evidence" value="ECO:0007669"/>
    <property type="project" value="InterPro"/>
</dbReference>
<dbReference type="PANTHER" id="PTHR11022:SF41">
    <property type="entry name" value="PEPTIDOGLYCAN-RECOGNITION PROTEIN LC-RELATED"/>
    <property type="match status" value="1"/>
</dbReference>
<evidence type="ECO:0000256" key="8">
    <source>
        <dbReference type="SAM" id="SignalP"/>
    </source>
</evidence>
<feature type="domain" description="Peptidoglycan recognition protein family" evidence="10">
    <location>
        <begin position="29"/>
        <end position="171"/>
    </location>
</feature>
<feature type="chain" id="PRO_5036458555" description="Peptidoglycan-recognition protein" evidence="8">
    <location>
        <begin position="26"/>
        <end position="200"/>
    </location>
</feature>
<dbReference type="GO" id="GO:0008270">
    <property type="term" value="F:zinc ion binding"/>
    <property type="evidence" value="ECO:0007669"/>
    <property type="project" value="InterPro"/>
</dbReference>
<evidence type="ECO:0000313" key="11">
    <source>
        <dbReference type="EMBL" id="GFQ70191.1"/>
    </source>
</evidence>
<dbReference type="PANTHER" id="PTHR11022">
    <property type="entry name" value="PEPTIDOGLYCAN RECOGNITION PROTEIN"/>
    <property type="match status" value="1"/>
</dbReference>
<dbReference type="InterPro" id="IPR017331">
    <property type="entry name" value="Peptidoglycan_recognition"/>
</dbReference>
<dbReference type="OrthoDB" id="10001926at2759"/>
<evidence type="ECO:0000256" key="7">
    <source>
        <dbReference type="PIRSR" id="PIRSR037945-1"/>
    </source>
</evidence>
<evidence type="ECO:0000259" key="10">
    <source>
        <dbReference type="SMART" id="SM00701"/>
    </source>
</evidence>
<comment type="caution">
    <text evidence="11">The sequence shown here is derived from an EMBL/GenBank/DDBJ whole genome shotgun (WGS) entry which is preliminary data.</text>
</comment>
<dbReference type="Pfam" id="PF01510">
    <property type="entry name" value="Amidase_2"/>
    <property type="match status" value="1"/>
</dbReference>
<dbReference type="GO" id="GO:0045087">
    <property type="term" value="P:innate immune response"/>
    <property type="evidence" value="ECO:0007669"/>
    <property type="project" value="UniProtKB-KW"/>
</dbReference>
<dbReference type="Proteomes" id="UP000887116">
    <property type="component" value="Unassembled WGS sequence"/>
</dbReference>
<evidence type="ECO:0000259" key="9">
    <source>
        <dbReference type="SMART" id="SM00644"/>
    </source>
</evidence>
<dbReference type="SMART" id="SM00644">
    <property type="entry name" value="Ami_2"/>
    <property type="match status" value="1"/>
</dbReference>
<dbReference type="EMBL" id="BMAO01010893">
    <property type="protein sequence ID" value="GFQ70191.1"/>
    <property type="molecule type" value="Genomic_DNA"/>
</dbReference>
<dbReference type="Gene3D" id="3.40.80.10">
    <property type="entry name" value="Peptidoglycan recognition protein-like"/>
    <property type="match status" value="1"/>
</dbReference>
<dbReference type="InterPro" id="IPR002502">
    <property type="entry name" value="Amidase_domain"/>
</dbReference>
<dbReference type="CDD" id="cd06583">
    <property type="entry name" value="PGRP"/>
    <property type="match status" value="1"/>
</dbReference>
<organism evidence="11 12">
    <name type="scientific">Trichonephila clavata</name>
    <name type="common">Joro spider</name>
    <name type="synonym">Nephila clavata</name>
    <dbReference type="NCBI Taxonomy" id="2740835"/>
    <lineage>
        <taxon>Eukaryota</taxon>
        <taxon>Metazoa</taxon>
        <taxon>Ecdysozoa</taxon>
        <taxon>Arthropoda</taxon>
        <taxon>Chelicerata</taxon>
        <taxon>Arachnida</taxon>
        <taxon>Araneae</taxon>
        <taxon>Araneomorphae</taxon>
        <taxon>Entelegynae</taxon>
        <taxon>Araneoidea</taxon>
        <taxon>Nephilidae</taxon>
        <taxon>Trichonephila</taxon>
    </lineage>
</organism>
<dbReference type="PIRSF" id="PIRSF037945">
    <property type="entry name" value="PGRPs"/>
    <property type="match status" value="1"/>
</dbReference>
<comment type="similarity">
    <text evidence="1 6">Belongs to the N-acetylmuramoyl-L-alanine amidase 2 family.</text>
</comment>
<dbReference type="GO" id="GO:0042834">
    <property type="term" value="F:peptidoglycan binding"/>
    <property type="evidence" value="ECO:0007669"/>
    <property type="project" value="InterPro"/>
</dbReference>
<evidence type="ECO:0000256" key="1">
    <source>
        <dbReference type="ARBA" id="ARBA00007553"/>
    </source>
</evidence>
<evidence type="ECO:0000256" key="6">
    <source>
        <dbReference type="PIRNR" id="PIRNR037945"/>
    </source>
</evidence>
<evidence type="ECO:0000256" key="2">
    <source>
        <dbReference type="ARBA" id="ARBA00022588"/>
    </source>
</evidence>
<reference evidence="11" key="1">
    <citation type="submission" date="2020-07" db="EMBL/GenBank/DDBJ databases">
        <title>Multicomponent nature underlies the extraordinary mechanical properties of spider dragline silk.</title>
        <authorList>
            <person name="Kono N."/>
            <person name="Nakamura H."/>
            <person name="Mori M."/>
            <person name="Yoshida Y."/>
            <person name="Ohtoshi R."/>
            <person name="Malay A.D."/>
            <person name="Moran D.A.P."/>
            <person name="Tomita M."/>
            <person name="Numata K."/>
            <person name="Arakawa K."/>
        </authorList>
    </citation>
    <scope>NUCLEOTIDE SEQUENCE</scope>
</reference>
<evidence type="ECO:0000256" key="4">
    <source>
        <dbReference type="ARBA" id="ARBA00022859"/>
    </source>
</evidence>
<sequence>MWFVRGRKIILVFISHLLFVTLSSACPGLELVIRSQWSARAPSQRWFFVSTPVEHVIIGHTATAPCLSQESCAAQMRSIQKYHMELGWGDIGYNFVIGGDGRVYEGVGWSRQGVHTLGWNTKSYGIAFIGDYSQMRPSAKQLKAARYLMICGTQMGLISSGHKIHGARDATCTDSPGDKLYEIIARWPMFEGGPLVGYKC</sequence>
<name>A0A8X6KD68_TRICU</name>
<dbReference type="AlphaFoldDB" id="A0A8X6KD68"/>
<protein>
    <recommendedName>
        <fullName evidence="6">Peptidoglycan-recognition protein</fullName>
    </recommendedName>
</protein>